<feature type="compositionally biased region" description="Low complexity" evidence="3">
    <location>
        <begin position="329"/>
        <end position="345"/>
    </location>
</feature>
<protein>
    <submittedName>
        <fullName evidence="6">Putative chitinase</fullName>
    </submittedName>
</protein>
<dbReference type="VEuPathDB" id="MicrosporidiaDB:M153_12130001278"/>
<dbReference type="InterPro" id="IPR023346">
    <property type="entry name" value="Lysozyme-like_dom_sf"/>
</dbReference>
<dbReference type="Proteomes" id="UP000051530">
    <property type="component" value="Unassembled WGS sequence"/>
</dbReference>
<keyword evidence="7" id="KW-1185">Reference proteome</keyword>
<feature type="domain" description="Glycoside hydrolase family 19 catalytic" evidence="5">
    <location>
        <begin position="426"/>
        <end position="535"/>
    </location>
</feature>
<dbReference type="CDD" id="cd00325">
    <property type="entry name" value="chitinase_GH19"/>
    <property type="match status" value="1"/>
</dbReference>
<dbReference type="EMBL" id="LGUB01000412">
    <property type="protein sequence ID" value="KRH93262.1"/>
    <property type="molecule type" value="Genomic_DNA"/>
</dbReference>
<dbReference type="Pfam" id="PF00182">
    <property type="entry name" value="Glyco_hydro_19"/>
    <property type="match status" value="1"/>
</dbReference>
<evidence type="ECO:0000256" key="4">
    <source>
        <dbReference type="SAM" id="SignalP"/>
    </source>
</evidence>
<keyword evidence="2" id="KW-1015">Disulfide bond</keyword>
<feature type="compositionally biased region" description="Low complexity" evidence="3">
    <location>
        <begin position="65"/>
        <end position="75"/>
    </location>
</feature>
<feature type="region of interest" description="Disordered" evidence="3">
    <location>
        <begin position="228"/>
        <end position="387"/>
    </location>
</feature>
<feature type="compositionally biased region" description="Polar residues" evidence="3">
    <location>
        <begin position="252"/>
        <end position="265"/>
    </location>
</feature>
<reference evidence="6 7" key="1">
    <citation type="submission" date="2015-07" db="EMBL/GenBank/DDBJ databases">
        <title>The genome of Pseudoloma neurophilia, a relevant intracellular parasite of the zebrafish.</title>
        <authorList>
            <person name="Ndikumana S."/>
            <person name="Pelin A."/>
            <person name="Sanders J."/>
            <person name="Corradi N."/>
        </authorList>
    </citation>
    <scope>NUCLEOTIDE SEQUENCE [LARGE SCALE GENOMIC DNA]</scope>
    <source>
        <strain evidence="6 7">MK1</strain>
    </source>
</reference>
<comment type="caution">
    <text evidence="6">The sequence shown here is derived from an EMBL/GenBank/DDBJ whole genome shotgun (WGS) entry which is preliminary data.</text>
</comment>
<dbReference type="InterPro" id="IPR000726">
    <property type="entry name" value="Glyco_hydro_19_cat"/>
</dbReference>
<dbReference type="GO" id="GO:0006952">
    <property type="term" value="P:defense response"/>
    <property type="evidence" value="ECO:0007669"/>
    <property type="project" value="UniProtKB-KW"/>
</dbReference>
<dbReference type="PANTHER" id="PTHR22595:SF79">
    <property type="entry name" value="CHITINASE 12"/>
    <property type="match status" value="1"/>
</dbReference>
<feature type="compositionally biased region" description="Gly residues" evidence="3">
    <location>
        <begin position="271"/>
        <end position="302"/>
    </location>
</feature>
<evidence type="ECO:0000256" key="3">
    <source>
        <dbReference type="SAM" id="MobiDB-lite"/>
    </source>
</evidence>
<dbReference type="SUPFAM" id="SSF53955">
    <property type="entry name" value="Lysozyme-like"/>
    <property type="match status" value="1"/>
</dbReference>
<keyword evidence="1" id="KW-0611">Plant defense</keyword>
<gene>
    <name evidence="6" type="ORF">M153_12130001278</name>
</gene>
<dbReference type="PANTHER" id="PTHR22595">
    <property type="entry name" value="CHITINASE-RELATED"/>
    <property type="match status" value="1"/>
</dbReference>
<name>A0A0R0M0W5_9MICR</name>
<feature type="signal peptide" evidence="4">
    <location>
        <begin position="1"/>
        <end position="22"/>
    </location>
</feature>
<proteinExistence type="predicted"/>
<feature type="compositionally biased region" description="Low complexity" evidence="3">
    <location>
        <begin position="94"/>
        <end position="150"/>
    </location>
</feature>
<feature type="compositionally biased region" description="Basic and acidic residues" evidence="3">
    <location>
        <begin position="349"/>
        <end position="360"/>
    </location>
</feature>
<feature type="compositionally biased region" description="Polar residues" evidence="3">
    <location>
        <begin position="78"/>
        <end position="93"/>
    </location>
</feature>
<feature type="region of interest" description="Disordered" evidence="3">
    <location>
        <begin position="65"/>
        <end position="163"/>
    </location>
</feature>
<sequence length="582" mass="62618">MIFLVLLITRAANVCLPGSSECEGNKIKICEVSGTWVEINCPDNTTCGLDDNKISCKAMDVIPTNQENNQQPNEQNKSDNGSEQQNNEGGQSTDSQNNGQDSQNNGQDAQNNGQDSQNNGQDSQNNGQDAQNKEQNSQNNGQQQNNENQNIKPETKTTPTIQINPKTDTKTVFVVTTVSKEEPKDIEQTILNKLKDSNLPCCDEDLSESCRICKNSRPIRAIVIDRESLLGNDQKQNGQQQDQNQHMGQGMSQPNDAGNQQSMQENTDQGQQGGNTGPGNQQGGNTGPGNQQGGDTGPGNQQGGENAPTGGGQQSSGPPKKQTSSWKPRNSSKSLSKNSRNNTNSVKNEIIDEKDVRPDTSKFAGEPNTGGNGNVGNSGGSSEGGDNITLEDIKKILASTGHSKAPDKNLSALAKEMSGIKGKSMQAMFLAQLIHESDGLSAMHEQGCKEKKAECGKNYDDKKGKPGQYYYGRGFIQLSWAANYEAASKGLGMGSKLLDNPDLVADDPTIAAKVSIWYWNTRVMTAPGVKDMKFGATTKAINGALECKGANVDKSKKRWEFYLKVAKVVNPPKKATEDGCYS</sequence>
<feature type="compositionally biased region" description="Low complexity" evidence="3">
    <location>
        <begin position="231"/>
        <end position="251"/>
    </location>
</feature>
<evidence type="ECO:0000256" key="2">
    <source>
        <dbReference type="ARBA" id="ARBA00023157"/>
    </source>
</evidence>
<dbReference type="AlphaFoldDB" id="A0A0R0M0W5"/>
<dbReference type="GO" id="GO:0016998">
    <property type="term" value="P:cell wall macromolecule catabolic process"/>
    <property type="evidence" value="ECO:0007669"/>
    <property type="project" value="InterPro"/>
</dbReference>
<dbReference type="GO" id="GO:0004568">
    <property type="term" value="F:chitinase activity"/>
    <property type="evidence" value="ECO:0007669"/>
    <property type="project" value="InterPro"/>
</dbReference>
<organism evidence="6 7">
    <name type="scientific">Pseudoloma neurophilia</name>
    <dbReference type="NCBI Taxonomy" id="146866"/>
    <lineage>
        <taxon>Eukaryota</taxon>
        <taxon>Fungi</taxon>
        <taxon>Fungi incertae sedis</taxon>
        <taxon>Microsporidia</taxon>
        <taxon>Pseudoloma</taxon>
    </lineage>
</organism>
<evidence type="ECO:0000256" key="1">
    <source>
        <dbReference type="ARBA" id="ARBA00022821"/>
    </source>
</evidence>
<keyword evidence="4" id="KW-0732">Signal</keyword>
<accession>A0A0R0M0W5</accession>
<feature type="chain" id="PRO_5006399066" evidence="4">
    <location>
        <begin position="23"/>
        <end position="582"/>
    </location>
</feature>
<dbReference type="GO" id="GO:0006032">
    <property type="term" value="P:chitin catabolic process"/>
    <property type="evidence" value="ECO:0007669"/>
    <property type="project" value="InterPro"/>
</dbReference>
<feature type="compositionally biased region" description="Gly residues" evidence="3">
    <location>
        <begin position="368"/>
        <end position="383"/>
    </location>
</feature>
<evidence type="ECO:0000313" key="7">
    <source>
        <dbReference type="Proteomes" id="UP000051530"/>
    </source>
</evidence>
<dbReference type="OrthoDB" id="5985073at2759"/>
<evidence type="ECO:0000313" key="6">
    <source>
        <dbReference type="EMBL" id="KRH93262.1"/>
    </source>
</evidence>
<evidence type="ECO:0000259" key="5">
    <source>
        <dbReference type="Pfam" id="PF00182"/>
    </source>
</evidence>
<dbReference type="Gene3D" id="1.10.530.10">
    <property type="match status" value="1"/>
</dbReference>